<name>V6LGX0_9EUKA</name>
<dbReference type="VEuPathDB" id="GiardiaDB:SS50377_20877"/>
<gene>
    <name evidence="1" type="ORF">SS50377_16591</name>
    <name evidence="2" type="ORF">SS50377_20877</name>
</gene>
<evidence type="ECO:0008006" key="4">
    <source>
        <dbReference type="Google" id="ProtNLM"/>
    </source>
</evidence>
<dbReference type="AlphaFoldDB" id="V6LGX0"/>
<evidence type="ECO:0000313" key="2">
    <source>
        <dbReference type="EMBL" id="KAH0577523.1"/>
    </source>
</evidence>
<dbReference type="SUPFAM" id="SSF48403">
    <property type="entry name" value="Ankyrin repeat"/>
    <property type="match status" value="1"/>
</dbReference>
<keyword evidence="3" id="KW-1185">Reference proteome</keyword>
<protein>
    <recommendedName>
        <fullName evidence="4">Ankyrin repeat-containing protein</fullName>
    </recommendedName>
</protein>
<dbReference type="EMBL" id="KI546135">
    <property type="protein sequence ID" value="EST43553.1"/>
    <property type="molecule type" value="Genomic_DNA"/>
</dbReference>
<dbReference type="EMBL" id="AUWU02000001">
    <property type="protein sequence ID" value="KAH0577523.1"/>
    <property type="molecule type" value="Genomic_DNA"/>
</dbReference>
<accession>V6LGX0</accession>
<sequence length="138" mass="15642">MDPLDCEIDNLNHATLKLNSYEPLNTLYSFIDTEDIPGFLAHLSAIDIDILRDLAFTPLMYAIQEQKTKMIDFLLSLSENSQTERQTLISTRKSVDFALLDLAGTQNDQKVLQNLILKIENSNSNSIFHSLQYTSSKS</sequence>
<organism evidence="1">
    <name type="scientific">Spironucleus salmonicida</name>
    <dbReference type="NCBI Taxonomy" id="348837"/>
    <lineage>
        <taxon>Eukaryota</taxon>
        <taxon>Metamonada</taxon>
        <taxon>Diplomonadida</taxon>
        <taxon>Hexamitidae</taxon>
        <taxon>Hexamitinae</taxon>
        <taxon>Spironucleus</taxon>
    </lineage>
</organism>
<evidence type="ECO:0000313" key="1">
    <source>
        <dbReference type="EMBL" id="EST43553.1"/>
    </source>
</evidence>
<dbReference type="InterPro" id="IPR036770">
    <property type="entry name" value="Ankyrin_rpt-contain_sf"/>
</dbReference>
<evidence type="ECO:0000313" key="3">
    <source>
        <dbReference type="Proteomes" id="UP000018208"/>
    </source>
</evidence>
<reference evidence="1 2" key="1">
    <citation type="journal article" date="2014" name="PLoS Genet.">
        <title>The Genome of Spironucleus salmonicida Highlights a Fish Pathogen Adapted to Fluctuating Environments.</title>
        <authorList>
            <person name="Xu F."/>
            <person name="Jerlstrom-Hultqvist J."/>
            <person name="Einarsson E."/>
            <person name="Astvaldsson A."/>
            <person name="Svard S.G."/>
            <person name="Andersson J.O."/>
        </authorList>
    </citation>
    <scope>NUCLEOTIDE SEQUENCE</scope>
    <source>
        <strain evidence="2">ATCC 50377</strain>
    </source>
</reference>
<dbReference type="Proteomes" id="UP000018208">
    <property type="component" value="Unassembled WGS sequence"/>
</dbReference>
<reference evidence="2" key="2">
    <citation type="submission" date="2020-12" db="EMBL/GenBank/DDBJ databases">
        <title>New Spironucleus salmonicida genome in near-complete chromosomes.</title>
        <authorList>
            <person name="Xu F."/>
            <person name="Kurt Z."/>
            <person name="Jimenez-Gonzalez A."/>
            <person name="Astvaldsson A."/>
            <person name="Andersson J.O."/>
            <person name="Svard S.G."/>
        </authorList>
    </citation>
    <scope>NUCLEOTIDE SEQUENCE</scope>
    <source>
        <strain evidence="2">ATCC 50377</strain>
    </source>
</reference>
<proteinExistence type="predicted"/>